<gene>
    <name evidence="1" type="ORF">D6D85_05715</name>
    <name evidence="2" type="ORF">EF810_03580</name>
</gene>
<evidence type="ECO:0000313" key="4">
    <source>
        <dbReference type="Proteomes" id="UP000316217"/>
    </source>
</evidence>
<comment type="caution">
    <text evidence="1">The sequence shown here is derived from an EMBL/GenBank/DDBJ whole genome shotgun (WGS) entry which is preliminary data.</text>
</comment>
<organism evidence="1 3">
    <name type="scientific">Candidatus Methanodesulfokora washburnensis</name>
    <dbReference type="NCBI Taxonomy" id="2478471"/>
    <lineage>
        <taxon>Archaea</taxon>
        <taxon>Thermoproteota</taxon>
        <taxon>Candidatus Korarchaeia</taxon>
        <taxon>Candidatus Korarchaeia incertae sedis</taxon>
        <taxon>Candidatus Methanodesulfokora</taxon>
    </lineage>
</organism>
<evidence type="ECO:0000313" key="2">
    <source>
        <dbReference type="EMBL" id="RZN62115.1"/>
    </source>
</evidence>
<protein>
    <submittedName>
        <fullName evidence="1">Uncharacterized protein</fullName>
    </submittedName>
</protein>
<dbReference type="EMBL" id="RXII01000054">
    <property type="protein sequence ID" value="RZN62115.1"/>
    <property type="molecule type" value="Genomic_DNA"/>
</dbReference>
<dbReference type="EMBL" id="RCOS01000070">
    <property type="protein sequence ID" value="RSN75730.1"/>
    <property type="molecule type" value="Genomic_DNA"/>
</dbReference>
<sequence length="77" mass="8883">MVEVYEVGIATGDPMLMKTRHFSAYLQVAEYLCTAELDLNNEERKEMENKGEIIIDATRARKMGIETRSQYVLLRKA</sequence>
<name>A0A3R9QXA0_9CREN</name>
<dbReference type="Proteomes" id="UP000316217">
    <property type="component" value="Unassembled WGS sequence"/>
</dbReference>
<dbReference type="Proteomes" id="UP000277582">
    <property type="component" value="Unassembled WGS sequence"/>
</dbReference>
<keyword evidence="3" id="KW-1185">Reference proteome</keyword>
<evidence type="ECO:0000313" key="1">
    <source>
        <dbReference type="EMBL" id="RSN75730.1"/>
    </source>
</evidence>
<accession>A0A3R9QXA0</accession>
<reference evidence="1 3" key="1">
    <citation type="submission" date="2018-10" db="EMBL/GenBank/DDBJ databases">
        <title>Co-occurring genomic capacity for anaerobic methane metabolism and dissimilatory sulfite reduction discovered in the Korarchaeota.</title>
        <authorList>
            <person name="Mckay L.J."/>
            <person name="Dlakic M."/>
            <person name="Fields M.W."/>
            <person name="Delmont T.O."/>
            <person name="Eren A.M."/>
            <person name="Jay Z.J."/>
            <person name="Klingelsmith K.B."/>
            <person name="Rusch D.B."/>
            <person name="Inskeep W.P."/>
        </authorList>
    </citation>
    <scope>NUCLEOTIDE SEQUENCE [LARGE SCALE GENOMIC DNA]</scope>
    <source>
        <strain evidence="1 3">MDKW</strain>
    </source>
</reference>
<evidence type="ECO:0000313" key="3">
    <source>
        <dbReference type="Proteomes" id="UP000277582"/>
    </source>
</evidence>
<reference evidence="2 4" key="2">
    <citation type="journal article" date="2019" name="Nat. Microbiol.">
        <title>Wide diversity of methane and short-chain alkane metabolisms in uncultured archaea.</title>
        <authorList>
            <person name="Borrel G."/>
            <person name="Adam P.S."/>
            <person name="McKay L.J."/>
            <person name="Chen L.X."/>
            <person name="Sierra-Garcia I.N."/>
            <person name="Sieber C.M."/>
            <person name="Letourneur Q."/>
            <person name="Ghozlane A."/>
            <person name="Andersen G.L."/>
            <person name="Li W.J."/>
            <person name="Hallam S.J."/>
            <person name="Muyzer G."/>
            <person name="de Oliveira V.M."/>
            <person name="Inskeep W.P."/>
            <person name="Banfield J.F."/>
            <person name="Gribaldo S."/>
        </authorList>
    </citation>
    <scope>NUCLEOTIDE SEQUENCE [LARGE SCALE GENOMIC DNA]</scope>
    <source>
        <strain evidence="2">NM4</strain>
    </source>
</reference>
<dbReference type="AlphaFoldDB" id="A0A3R9QXA0"/>
<proteinExistence type="predicted"/>